<evidence type="ECO:0000256" key="9">
    <source>
        <dbReference type="PROSITE-ProRule" id="PRU01373"/>
    </source>
</evidence>
<dbReference type="Gene3D" id="2.40.440.10">
    <property type="entry name" value="L,D-transpeptidase catalytic domain-like"/>
    <property type="match status" value="1"/>
</dbReference>
<feature type="active site" description="Proton donor/acceptor" evidence="9">
    <location>
        <position position="163"/>
    </location>
</feature>
<feature type="domain" description="L,D-TPase catalytic" evidence="10">
    <location>
        <begin position="67"/>
        <end position="203"/>
    </location>
</feature>
<gene>
    <name evidence="11" type="ORF">MXMO3_03026</name>
</gene>
<evidence type="ECO:0000256" key="7">
    <source>
        <dbReference type="ARBA" id="ARBA00022984"/>
    </source>
</evidence>
<keyword evidence="7 9" id="KW-0573">Peptidoglycan synthesis</keyword>
<protein>
    <recommendedName>
        <fullName evidence="10">L,D-TPase catalytic domain-containing protein</fullName>
    </recommendedName>
</protein>
<name>A0A2R4MHX2_9HYPH</name>
<dbReference type="GO" id="GO:0018104">
    <property type="term" value="P:peptidoglycan-protein cross-linking"/>
    <property type="evidence" value="ECO:0007669"/>
    <property type="project" value="TreeGrafter"/>
</dbReference>
<dbReference type="GO" id="GO:0071555">
    <property type="term" value="P:cell wall organization"/>
    <property type="evidence" value="ECO:0007669"/>
    <property type="project" value="UniProtKB-UniRule"/>
</dbReference>
<dbReference type="KEGG" id="mmyr:MXMO3_03026"/>
<dbReference type="STRING" id="1122213.GCA_000423365_00717"/>
<dbReference type="PANTHER" id="PTHR30582:SF24">
    <property type="entry name" value="L,D-TRANSPEPTIDASE ERFK_SRFK-RELATED"/>
    <property type="match status" value="1"/>
</dbReference>
<dbReference type="InterPro" id="IPR005490">
    <property type="entry name" value="LD_TPept_cat_dom"/>
</dbReference>
<keyword evidence="3" id="KW-0328">Glycosyltransferase</keyword>
<dbReference type="PROSITE" id="PS52029">
    <property type="entry name" value="LD_TPASE"/>
    <property type="match status" value="1"/>
</dbReference>
<dbReference type="GO" id="GO:0016757">
    <property type="term" value="F:glycosyltransferase activity"/>
    <property type="evidence" value="ECO:0007669"/>
    <property type="project" value="UniProtKB-KW"/>
</dbReference>
<dbReference type="InterPro" id="IPR050979">
    <property type="entry name" value="LD-transpeptidase"/>
</dbReference>
<dbReference type="FunFam" id="2.40.440.10:FF:000002">
    <property type="entry name" value="L,D-transpeptidase ErfK/SrfK"/>
    <property type="match status" value="1"/>
</dbReference>
<dbReference type="PANTHER" id="PTHR30582">
    <property type="entry name" value="L,D-TRANSPEPTIDASE"/>
    <property type="match status" value="1"/>
</dbReference>
<keyword evidence="8 9" id="KW-0961">Cell wall biogenesis/degradation</keyword>
<dbReference type="GO" id="GO:0005576">
    <property type="term" value="C:extracellular region"/>
    <property type="evidence" value="ECO:0007669"/>
    <property type="project" value="TreeGrafter"/>
</dbReference>
<organism evidence="11 12">
    <name type="scientific">Maritalea myrionectae</name>
    <dbReference type="NCBI Taxonomy" id="454601"/>
    <lineage>
        <taxon>Bacteria</taxon>
        <taxon>Pseudomonadati</taxon>
        <taxon>Pseudomonadota</taxon>
        <taxon>Alphaproteobacteria</taxon>
        <taxon>Hyphomicrobiales</taxon>
        <taxon>Devosiaceae</taxon>
        <taxon>Maritalea</taxon>
    </lineage>
</organism>
<dbReference type="GO" id="GO:0071972">
    <property type="term" value="F:peptidoglycan L,D-transpeptidase activity"/>
    <property type="evidence" value="ECO:0007669"/>
    <property type="project" value="TreeGrafter"/>
</dbReference>
<dbReference type="Proteomes" id="UP000258927">
    <property type="component" value="Chromosome"/>
</dbReference>
<proteinExistence type="inferred from homology"/>
<evidence type="ECO:0000259" key="10">
    <source>
        <dbReference type="PROSITE" id="PS52029"/>
    </source>
</evidence>
<evidence type="ECO:0000256" key="3">
    <source>
        <dbReference type="ARBA" id="ARBA00022676"/>
    </source>
</evidence>
<dbReference type="AlphaFoldDB" id="A0A2R4MHX2"/>
<keyword evidence="6 9" id="KW-0133">Cell shape</keyword>
<evidence type="ECO:0000313" key="11">
    <source>
        <dbReference type="EMBL" id="AVX05533.1"/>
    </source>
</evidence>
<dbReference type="GO" id="GO:0008360">
    <property type="term" value="P:regulation of cell shape"/>
    <property type="evidence" value="ECO:0007669"/>
    <property type="project" value="UniProtKB-UniRule"/>
</dbReference>
<comment type="similarity">
    <text evidence="2">Belongs to the YkuD family.</text>
</comment>
<evidence type="ECO:0000256" key="4">
    <source>
        <dbReference type="ARBA" id="ARBA00022679"/>
    </source>
</evidence>
<reference evidence="11 12" key="1">
    <citation type="submission" date="2017-05" db="EMBL/GenBank/DDBJ databases">
        <title>Genome Analysis of Maritalea myrionectae HL2708#5.</title>
        <authorList>
            <consortium name="Cotde Inc.-PKNU"/>
            <person name="Jang D."/>
            <person name="Oh H.-M."/>
        </authorList>
    </citation>
    <scope>NUCLEOTIDE SEQUENCE [LARGE SCALE GENOMIC DNA]</scope>
    <source>
        <strain evidence="11 12">HL2708#5</strain>
    </source>
</reference>
<dbReference type="SUPFAM" id="SSF141523">
    <property type="entry name" value="L,D-transpeptidase catalytic domain-like"/>
    <property type="match status" value="1"/>
</dbReference>
<keyword evidence="4" id="KW-0808">Transferase</keyword>
<keyword evidence="5" id="KW-0378">Hydrolase</keyword>
<dbReference type="InterPro" id="IPR038063">
    <property type="entry name" value="Transpep_catalytic_dom"/>
</dbReference>
<evidence type="ECO:0000256" key="6">
    <source>
        <dbReference type="ARBA" id="ARBA00022960"/>
    </source>
</evidence>
<sequence length="214" mass="23725">MSAVLTGCGASSARMAEGPKVNTPDPDLLRFASFTDNGYTVPAIPANRLDRSLWRQVVDDPFGEVPGTIVVDTPNRFLYLTLDNGQAMRYGIGVGKAGFTWSGRAKVQFKRPWPTWTPPSEMIERDPTLEKWREGQPPGLDNPLGARALYIFKDGRDTLYRIHGSPEWWTIGTAASSGCIRMTNHDIVDFYKRVPSGSPIVVVPDNRIQIDTMA</sequence>
<evidence type="ECO:0000256" key="1">
    <source>
        <dbReference type="ARBA" id="ARBA00004752"/>
    </source>
</evidence>
<evidence type="ECO:0000313" key="12">
    <source>
        <dbReference type="Proteomes" id="UP000258927"/>
    </source>
</evidence>
<evidence type="ECO:0000256" key="5">
    <source>
        <dbReference type="ARBA" id="ARBA00022801"/>
    </source>
</evidence>
<dbReference type="CDD" id="cd16913">
    <property type="entry name" value="YkuD_like"/>
    <property type="match status" value="1"/>
</dbReference>
<feature type="active site" description="Nucleophile" evidence="9">
    <location>
        <position position="179"/>
    </location>
</feature>
<evidence type="ECO:0000256" key="8">
    <source>
        <dbReference type="ARBA" id="ARBA00023316"/>
    </source>
</evidence>
<dbReference type="Pfam" id="PF03734">
    <property type="entry name" value="YkuD"/>
    <property type="match status" value="1"/>
</dbReference>
<comment type="pathway">
    <text evidence="1 9">Cell wall biogenesis; peptidoglycan biosynthesis.</text>
</comment>
<evidence type="ECO:0000256" key="2">
    <source>
        <dbReference type="ARBA" id="ARBA00005992"/>
    </source>
</evidence>
<keyword evidence="12" id="KW-1185">Reference proteome</keyword>
<dbReference type="UniPathway" id="UPA00219"/>
<accession>A0A2R4MHX2</accession>
<dbReference type="EMBL" id="CP021330">
    <property type="protein sequence ID" value="AVX05533.1"/>
    <property type="molecule type" value="Genomic_DNA"/>
</dbReference>